<dbReference type="Proteomes" id="UP000030758">
    <property type="component" value="Unassembled WGS sequence"/>
</dbReference>
<proteinExistence type="predicted"/>
<keyword evidence="3" id="KW-1185">Reference proteome</keyword>
<gene>
    <name evidence="1" type="ORF">M513_07895</name>
    <name evidence="2" type="ORF">M514_07895</name>
</gene>
<evidence type="ECO:0000313" key="1">
    <source>
        <dbReference type="EMBL" id="KFD51295.1"/>
    </source>
</evidence>
<dbReference type="EMBL" id="KL367564">
    <property type="protein sequence ID" value="KFD63911.1"/>
    <property type="molecule type" value="Genomic_DNA"/>
</dbReference>
<dbReference type="EMBL" id="KL363241">
    <property type="protein sequence ID" value="KFD51295.1"/>
    <property type="molecule type" value="Genomic_DNA"/>
</dbReference>
<dbReference type="AlphaFoldDB" id="A0A085N365"/>
<protein>
    <submittedName>
        <fullName evidence="2">Uncharacterized protein</fullName>
    </submittedName>
</protein>
<sequence>MTYDPESLFYHNFNGLTGCGYDNDELTLTLAAFLFIRRGGIVFPETVCAAFRLNTQWKTTTSSPLIAMEHALAASAVAEYATQFRLATDPRSYLTAAIPAEVGRMEGLASMKTGPPLRTHWKFPRSIDVVLAAVAVRGRGLVYPFDDCEHYSKNGLFPVRMRKNGGHIVAFGTLLFPSSAIDVKAPVGRNGLI</sequence>
<name>A0A085N365_9BILA</name>
<dbReference type="Proteomes" id="UP000030764">
    <property type="component" value="Unassembled WGS sequence"/>
</dbReference>
<evidence type="ECO:0000313" key="3">
    <source>
        <dbReference type="Proteomes" id="UP000030764"/>
    </source>
</evidence>
<evidence type="ECO:0000313" key="2">
    <source>
        <dbReference type="EMBL" id="KFD63911.1"/>
    </source>
</evidence>
<reference evidence="2 3" key="1">
    <citation type="journal article" date="2014" name="Nat. Genet.">
        <title>Genome and transcriptome of the porcine whipworm Trichuris suis.</title>
        <authorList>
            <person name="Jex A.R."/>
            <person name="Nejsum P."/>
            <person name="Schwarz E.M."/>
            <person name="Hu L."/>
            <person name="Young N.D."/>
            <person name="Hall R.S."/>
            <person name="Korhonen P.K."/>
            <person name="Liao S."/>
            <person name="Thamsborg S."/>
            <person name="Xia J."/>
            <person name="Xu P."/>
            <person name="Wang S."/>
            <person name="Scheerlinck J.P."/>
            <person name="Hofmann A."/>
            <person name="Sternberg P.W."/>
            <person name="Wang J."/>
            <person name="Gasser R.B."/>
        </authorList>
    </citation>
    <scope>NUCLEOTIDE SEQUENCE [LARGE SCALE GENOMIC DNA]</scope>
    <source>
        <strain evidence="2">DCEP-RM93F</strain>
        <strain evidence="1">DCEP-RM93M</strain>
    </source>
</reference>
<organism evidence="2">
    <name type="scientific">Trichuris suis</name>
    <name type="common">pig whipworm</name>
    <dbReference type="NCBI Taxonomy" id="68888"/>
    <lineage>
        <taxon>Eukaryota</taxon>
        <taxon>Metazoa</taxon>
        <taxon>Ecdysozoa</taxon>
        <taxon>Nematoda</taxon>
        <taxon>Enoplea</taxon>
        <taxon>Dorylaimia</taxon>
        <taxon>Trichinellida</taxon>
        <taxon>Trichuridae</taxon>
        <taxon>Trichuris</taxon>
    </lineage>
</organism>
<accession>A0A085N365</accession>